<evidence type="ECO:0000256" key="13">
    <source>
        <dbReference type="ARBA" id="ARBA00049265"/>
    </source>
</evidence>
<dbReference type="GO" id="GO:0046872">
    <property type="term" value="F:metal ion binding"/>
    <property type="evidence" value="ECO:0007669"/>
    <property type="project" value="UniProtKB-UniRule"/>
</dbReference>
<protein>
    <recommendedName>
        <fullName evidence="14">Peroxidase</fullName>
        <ecNumber evidence="14">1.11.1.-</ecNumber>
    </recommendedName>
</protein>
<accession>G8ZND7</accession>
<keyword evidence="7" id="KW-0479">Metal-binding</keyword>
<name>G8ZND7_TORDE</name>
<evidence type="ECO:0000256" key="3">
    <source>
        <dbReference type="ARBA" id="ARBA00004569"/>
    </source>
</evidence>
<dbReference type="KEGG" id="tdl:TDEL_0A07990"/>
<evidence type="ECO:0000259" key="15">
    <source>
        <dbReference type="PROSITE" id="PS50873"/>
    </source>
</evidence>
<dbReference type="Pfam" id="PF00141">
    <property type="entry name" value="peroxidase"/>
    <property type="match status" value="1"/>
</dbReference>
<keyword evidence="9 14" id="KW-0560">Oxidoreductase</keyword>
<evidence type="ECO:0000256" key="1">
    <source>
        <dbReference type="ARBA" id="ARBA00003917"/>
    </source>
</evidence>
<organism evidence="16 17">
    <name type="scientific">Torulaspora delbrueckii</name>
    <name type="common">Yeast</name>
    <name type="synonym">Candida colliculosa</name>
    <dbReference type="NCBI Taxonomy" id="4950"/>
    <lineage>
        <taxon>Eukaryota</taxon>
        <taxon>Fungi</taxon>
        <taxon>Dikarya</taxon>
        <taxon>Ascomycota</taxon>
        <taxon>Saccharomycotina</taxon>
        <taxon>Saccharomycetes</taxon>
        <taxon>Saccharomycetales</taxon>
        <taxon>Saccharomycetaceae</taxon>
        <taxon>Torulaspora</taxon>
    </lineage>
</organism>
<comment type="function">
    <text evidence="1">Destroys radicals which are normally produced within the cells and which are toxic to biological systems.</text>
</comment>
<dbReference type="InterPro" id="IPR010255">
    <property type="entry name" value="Haem_peroxidase_sf"/>
</dbReference>
<keyword evidence="10" id="KW-0408">Iron</keyword>
<dbReference type="RefSeq" id="XP_003679342.1">
    <property type="nucleotide sequence ID" value="XM_003679294.1"/>
</dbReference>
<dbReference type="EMBL" id="HE616742">
    <property type="protein sequence ID" value="CCE90131.1"/>
    <property type="molecule type" value="Genomic_DNA"/>
</dbReference>
<dbReference type="AlphaFoldDB" id="G8ZND7"/>
<dbReference type="PANTHER" id="PTHR31356:SF58">
    <property type="entry name" value="CYTOCHROME C PEROXIDASE, MITOCHONDRIAL"/>
    <property type="match status" value="1"/>
</dbReference>
<dbReference type="PROSITE" id="PS00436">
    <property type="entry name" value="PEROXIDASE_2"/>
    <property type="match status" value="1"/>
</dbReference>
<evidence type="ECO:0000256" key="4">
    <source>
        <dbReference type="ARBA" id="ARBA00005997"/>
    </source>
</evidence>
<evidence type="ECO:0000256" key="5">
    <source>
        <dbReference type="ARBA" id="ARBA00022559"/>
    </source>
</evidence>
<dbReference type="GO" id="GO:0020037">
    <property type="term" value="F:heme binding"/>
    <property type="evidence" value="ECO:0007669"/>
    <property type="project" value="UniProtKB-UniRule"/>
</dbReference>
<keyword evidence="6" id="KW-0349">Heme</keyword>
<dbReference type="InterPro" id="IPR044831">
    <property type="entry name" value="Ccp1-like"/>
</dbReference>
<evidence type="ECO:0000256" key="14">
    <source>
        <dbReference type="RuleBase" id="RU363051"/>
    </source>
</evidence>
<dbReference type="PROSITE" id="PS50873">
    <property type="entry name" value="PEROXIDASE_4"/>
    <property type="match status" value="1"/>
</dbReference>
<evidence type="ECO:0000256" key="12">
    <source>
        <dbReference type="ARBA" id="ARBA00038574"/>
    </source>
</evidence>
<dbReference type="Gene3D" id="1.10.520.10">
    <property type="match status" value="1"/>
</dbReference>
<dbReference type="Proteomes" id="UP000005627">
    <property type="component" value="Chromosome 1"/>
</dbReference>
<dbReference type="PRINTS" id="PR00459">
    <property type="entry name" value="ASPEROXIDASE"/>
</dbReference>
<reference evidence="16 17" key="1">
    <citation type="journal article" date="2011" name="Proc. Natl. Acad. Sci. U.S.A.">
        <title>Evolutionary erosion of yeast sex chromosomes by mating-type switching accidents.</title>
        <authorList>
            <person name="Gordon J.L."/>
            <person name="Armisen D."/>
            <person name="Proux-Wera E."/>
            <person name="Oheigeartaigh S.S."/>
            <person name="Byrne K.P."/>
            <person name="Wolfe K.H."/>
        </authorList>
    </citation>
    <scope>NUCLEOTIDE SEQUENCE [LARGE SCALE GENOMIC DNA]</scope>
    <source>
        <strain evidence="17">ATCC 10662 / CBS 1146 / NBRC 0425 / NCYC 2629 / NRRL Y-866</strain>
    </source>
</reference>
<dbReference type="GO" id="GO:0005758">
    <property type="term" value="C:mitochondrial intermembrane space"/>
    <property type="evidence" value="ECO:0007669"/>
    <property type="project" value="UniProtKB-SubCell"/>
</dbReference>
<dbReference type="HOGENOM" id="CLU_036959_1_1_1"/>
<evidence type="ECO:0000313" key="17">
    <source>
        <dbReference type="Proteomes" id="UP000005627"/>
    </source>
</evidence>
<dbReference type="OrthoDB" id="2859658at2759"/>
<dbReference type="PRINTS" id="PR00458">
    <property type="entry name" value="PEROXIDASE"/>
</dbReference>
<dbReference type="GO" id="GO:0005759">
    <property type="term" value="C:mitochondrial matrix"/>
    <property type="evidence" value="ECO:0007669"/>
    <property type="project" value="UniProtKB-SubCell"/>
</dbReference>
<keyword evidence="11" id="KW-0496">Mitochondrion</keyword>
<comment type="catalytic activity">
    <reaction evidence="13">
        <text>2 Fe(II)-[cytochrome c] + H2O2 + 2 H(+) = 2 Fe(III)-[cytochrome c] + 2 H2O</text>
        <dbReference type="Rhea" id="RHEA:16581"/>
        <dbReference type="Rhea" id="RHEA-COMP:10350"/>
        <dbReference type="Rhea" id="RHEA-COMP:14399"/>
        <dbReference type="ChEBI" id="CHEBI:15377"/>
        <dbReference type="ChEBI" id="CHEBI:15378"/>
        <dbReference type="ChEBI" id="CHEBI:16240"/>
        <dbReference type="ChEBI" id="CHEBI:29033"/>
        <dbReference type="ChEBI" id="CHEBI:29034"/>
        <dbReference type="EC" id="1.11.1.5"/>
    </reaction>
</comment>
<dbReference type="GO" id="GO:0000302">
    <property type="term" value="P:response to reactive oxygen species"/>
    <property type="evidence" value="ECO:0007669"/>
    <property type="project" value="TreeGrafter"/>
</dbReference>
<evidence type="ECO:0000256" key="11">
    <source>
        <dbReference type="ARBA" id="ARBA00023128"/>
    </source>
</evidence>
<evidence type="ECO:0000256" key="8">
    <source>
        <dbReference type="ARBA" id="ARBA00022946"/>
    </source>
</evidence>
<keyword evidence="5 14" id="KW-0575">Peroxidase</keyword>
<keyword evidence="17" id="KW-1185">Reference proteome</keyword>
<dbReference type="GO" id="GO:0034599">
    <property type="term" value="P:cellular response to oxidative stress"/>
    <property type="evidence" value="ECO:0007669"/>
    <property type="project" value="InterPro"/>
</dbReference>
<gene>
    <name evidence="16" type="primary">TDEL0A07990</name>
    <name evidence="16" type="ORF">TDEL_0A07990</name>
</gene>
<keyword evidence="8" id="KW-0809">Transit peptide</keyword>
<dbReference type="GO" id="GO:0042744">
    <property type="term" value="P:hydrogen peroxide catabolic process"/>
    <property type="evidence" value="ECO:0007669"/>
    <property type="project" value="TreeGrafter"/>
</dbReference>
<dbReference type="InterPro" id="IPR002207">
    <property type="entry name" value="Peroxidase_I"/>
</dbReference>
<dbReference type="eggNOG" id="ENOG502QR1E">
    <property type="taxonomic scope" value="Eukaryota"/>
</dbReference>
<dbReference type="STRING" id="1076872.G8ZND7"/>
<dbReference type="FunFam" id="1.10.520.10:FF:000005">
    <property type="entry name" value="Cytochrome c peroxidase"/>
    <property type="match status" value="1"/>
</dbReference>
<dbReference type="InterPro" id="IPR002016">
    <property type="entry name" value="Haem_peroxidase"/>
</dbReference>
<feature type="domain" description="Plant heme peroxidase family profile" evidence="15">
    <location>
        <begin position="153"/>
        <end position="348"/>
    </location>
</feature>
<dbReference type="PANTHER" id="PTHR31356">
    <property type="entry name" value="THYLAKOID LUMENAL 29 KDA PROTEIN, CHLOROPLASTIC-RELATED"/>
    <property type="match status" value="1"/>
</dbReference>
<dbReference type="Gene3D" id="1.10.420.10">
    <property type="entry name" value="Peroxidase, domain 2"/>
    <property type="match status" value="1"/>
</dbReference>
<comment type="subunit">
    <text evidence="12">Forms a one-to-one complex with cytochrome c.</text>
</comment>
<dbReference type="GeneID" id="11502703"/>
<comment type="subcellular location">
    <subcellularLocation>
        <location evidence="3">Mitochondrion intermembrane space</location>
    </subcellularLocation>
    <subcellularLocation>
        <location evidence="2">Mitochondrion matrix</location>
    </subcellularLocation>
</comment>
<dbReference type="EC" id="1.11.1.-" evidence="14"/>
<comment type="similarity">
    <text evidence="4">Belongs to the peroxidase family. Cytochrome c peroxidase subfamily.</text>
</comment>
<evidence type="ECO:0000313" key="16">
    <source>
        <dbReference type="EMBL" id="CCE90131.1"/>
    </source>
</evidence>
<sequence>MATFLRSLNKRSAYLIGTVTAVSHTASANGNFNGYKLGENFRFKKFGSVLMSTAIVHLARKEEGKDYNDFQKVYNAIAQKIRDKKDYDDGTGYGPKLVRLSWHSSATYDKKDNSGGSYGGTFRYPKEATDPLSKGLSDATDFLAPIYDQFPWISHGDLYTLGGVTAIQELHGPKIPWRPGRVDTGEESVPDHGRLPEPFWNADYVRKYYDKFNFTDQEVVALIGAHILGKTHLKNSGYDGPWDDDTNIFSNEFFSNLLKEDWKYEKNAAGNMQYDAKKGIMMLPSDYALRQDPKYLVYVKKYANDQDLFFEDFKNVYVKLIERGITFDESCPRYVFKTIDEQQDKKGN</sequence>
<dbReference type="SUPFAM" id="SSF48113">
    <property type="entry name" value="Heme-dependent peroxidases"/>
    <property type="match status" value="1"/>
</dbReference>
<dbReference type="GO" id="GO:0004130">
    <property type="term" value="F:cytochrome-c peroxidase activity"/>
    <property type="evidence" value="ECO:0007669"/>
    <property type="project" value="UniProtKB-EC"/>
</dbReference>
<dbReference type="InterPro" id="IPR019794">
    <property type="entry name" value="Peroxidases_AS"/>
</dbReference>
<evidence type="ECO:0000256" key="9">
    <source>
        <dbReference type="ARBA" id="ARBA00023002"/>
    </source>
</evidence>
<proteinExistence type="inferred from homology"/>
<evidence type="ECO:0000256" key="10">
    <source>
        <dbReference type="ARBA" id="ARBA00023004"/>
    </source>
</evidence>
<evidence type="ECO:0000256" key="7">
    <source>
        <dbReference type="ARBA" id="ARBA00022723"/>
    </source>
</evidence>
<dbReference type="InParanoid" id="G8ZND7"/>
<evidence type="ECO:0000256" key="6">
    <source>
        <dbReference type="ARBA" id="ARBA00022617"/>
    </source>
</evidence>
<evidence type="ECO:0000256" key="2">
    <source>
        <dbReference type="ARBA" id="ARBA00004305"/>
    </source>
</evidence>